<evidence type="ECO:0000313" key="3">
    <source>
        <dbReference type="Proteomes" id="UP000601435"/>
    </source>
</evidence>
<feature type="non-terminal residue" evidence="2">
    <location>
        <position position="173"/>
    </location>
</feature>
<comment type="caution">
    <text evidence="2">The sequence shown here is derived from an EMBL/GenBank/DDBJ whole genome shotgun (WGS) entry which is preliminary data.</text>
</comment>
<accession>A0A812SA11</accession>
<dbReference type="Proteomes" id="UP000601435">
    <property type="component" value="Unassembled WGS sequence"/>
</dbReference>
<keyword evidence="3" id="KW-1185">Reference proteome</keyword>
<organism evidence="2 3">
    <name type="scientific">Symbiodinium necroappetens</name>
    <dbReference type="NCBI Taxonomy" id="1628268"/>
    <lineage>
        <taxon>Eukaryota</taxon>
        <taxon>Sar</taxon>
        <taxon>Alveolata</taxon>
        <taxon>Dinophyceae</taxon>
        <taxon>Suessiales</taxon>
        <taxon>Symbiodiniaceae</taxon>
        <taxon>Symbiodinium</taxon>
    </lineage>
</organism>
<name>A0A812SA11_9DINO</name>
<protein>
    <submittedName>
        <fullName evidence="2">Uncharacterized protein</fullName>
    </submittedName>
</protein>
<feature type="compositionally biased region" description="Basic and acidic residues" evidence="1">
    <location>
        <begin position="25"/>
        <end position="50"/>
    </location>
</feature>
<evidence type="ECO:0000313" key="2">
    <source>
        <dbReference type="EMBL" id="CAE7472108.1"/>
    </source>
</evidence>
<feature type="region of interest" description="Disordered" evidence="1">
    <location>
        <begin position="1"/>
        <end position="53"/>
    </location>
</feature>
<dbReference type="AlphaFoldDB" id="A0A812SA11"/>
<dbReference type="EMBL" id="CAJNJA010021241">
    <property type="protein sequence ID" value="CAE7472108.1"/>
    <property type="molecule type" value="Genomic_DNA"/>
</dbReference>
<sequence length="173" mass="19234">MKKGVTVVEEEASPIPPTLLAAVESGKDPEEEATRTSHADTLEKGDEEPPRQSQLFSGVLRRRTLNKFRSWLGNFVTQKSFGPGLLEAMDGGSSEEEENTDQKAAVNDIWALKNHFLAAYLNGELDILDRCLQACVDKHGKGAYLAIAKEPGELTLEEWLQMYSAPKMMRKLQ</sequence>
<gene>
    <name evidence="2" type="ORF">SNEC2469_LOCUS13308</name>
</gene>
<proteinExistence type="predicted"/>
<reference evidence="2" key="1">
    <citation type="submission" date="2021-02" db="EMBL/GenBank/DDBJ databases">
        <authorList>
            <person name="Dougan E. K."/>
            <person name="Rhodes N."/>
            <person name="Thang M."/>
            <person name="Chan C."/>
        </authorList>
    </citation>
    <scope>NUCLEOTIDE SEQUENCE</scope>
</reference>
<evidence type="ECO:0000256" key="1">
    <source>
        <dbReference type="SAM" id="MobiDB-lite"/>
    </source>
</evidence>
<dbReference type="OrthoDB" id="437846at2759"/>